<keyword evidence="2" id="KW-1185">Reference proteome</keyword>
<dbReference type="Pfam" id="PF14223">
    <property type="entry name" value="Retrotran_gag_2"/>
    <property type="match status" value="1"/>
</dbReference>
<feature type="non-terminal residue" evidence="1">
    <location>
        <position position="102"/>
    </location>
</feature>
<dbReference type="PANTHER" id="PTHR35317:SF27">
    <property type="entry name" value="RETROVIRUS-RELATED POL POLYPROTEIN FROM TRANSPOSON TNT 1-94"/>
    <property type="match status" value="1"/>
</dbReference>
<dbReference type="Proteomes" id="UP000187406">
    <property type="component" value="Unassembled WGS sequence"/>
</dbReference>
<gene>
    <name evidence="1" type="ORF">CFOL_v3_11085</name>
</gene>
<accession>A0A1Q3BHU4</accession>
<dbReference type="OrthoDB" id="2013098at2759"/>
<sequence>KETSRDIGDSMKKKYQGSIRVKGAQLQALRRDFETIAMNDGESVTSYCAITMEISNKMRFHGKKIDGVTIVEKILRSLTPKFNYVVYSIEESKDINALSLDE</sequence>
<evidence type="ECO:0000313" key="1">
    <source>
        <dbReference type="EMBL" id="GAV67580.1"/>
    </source>
</evidence>
<dbReference type="PANTHER" id="PTHR35317">
    <property type="entry name" value="OS04G0629600 PROTEIN"/>
    <property type="match status" value="1"/>
</dbReference>
<proteinExistence type="predicted"/>
<comment type="caution">
    <text evidence="1">The sequence shown here is derived from an EMBL/GenBank/DDBJ whole genome shotgun (WGS) entry which is preliminary data.</text>
</comment>
<dbReference type="AlphaFoldDB" id="A0A1Q3BHU4"/>
<dbReference type="EMBL" id="BDDD01000567">
    <property type="protein sequence ID" value="GAV67580.1"/>
    <property type="molecule type" value="Genomic_DNA"/>
</dbReference>
<reference evidence="2" key="1">
    <citation type="submission" date="2016-04" db="EMBL/GenBank/DDBJ databases">
        <title>Cephalotus genome sequencing.</title>
        <authorList>
            <person name="Fukushima K."/>
            <person name="Hasebe M."/>
            <person name="Fang X."/>
        </authorList>
    </citation>
    <scope>NUCLEOTIDE SEQUENCE [LARGE SCALE GENOMIC DNA]</scope>
    <source>
        <strain evidence="2">cv. St1</strain>
    </source>
</reference>
<dbReference type="InParanoid" id="A0A1Q3BHU4"/>
<evidence type="ECO:0000313" key="2">
    <source>
        <dbReference type="Proteomes" id="UP000187406"/>
    </source>
</evidence>
<name>A0A1Q3BHU4_CEPFO</name>
<organism evidence="1 2">
    <name type="scientific">Cephalotus follicularis</name>
    <name type="common">Albany pitcher plant</name>
    <dbReference type="NCBI Taxonomy" id="3775"/>
    <lineage>
        <taxon>Eukaryota</taxon>
        <taxon>Viridiplantae</taxon>
        <taxon>Streptophyta</taxon>
        <taxon>Embryophyta</taxon>
        <taxon>Tracheophyta</taxon>
        <taxon>Spermatophyta</taxon>
        <taxon>Magnoliopsida</taxon>
        <taxon>eudicotyledons</taxon>
        <taxon>Gunneridae</taxon>
        <taxon>Pentapetalae</taxon>
        <taxon>rosids</taxon>
        <taxon>fabids</taxon>
        <taxon>Oxalidales</taxon>
        <taxon>Cephalotaceae</taxon>
        <taxon>Cephalotus</taxon>
    </lineage>
</organism>
<feature type="non-terminal residue" evidence="1">
    <location>
        <position position="1"/>
    </location>
</feature>
<protein>
    <submittedName>
        <fullName evidence="1">UBN2 domain-containing protein</fullName>
    </submittedName>
</protein>